<dbReference type="GO" id="GO:0004497">
    <property type="term" value="F:monooxygenase activity"/>
    <property type="evidence" value="ECO:0007669"/>
    <property type="project" value="UniProtKB-KW"/>
</dbReference>
<keyword evidence="2" id="KW-0413">Isomerase</keyword>
<keyword evidence="2" id="KW-0560">Oxidoreductase</keyword>
<accession>A0ABW9JDT9</accession>
<dbReference type="Proteomes" id="UP001517367">
    <property type="component" value="Unassembled WGS sequence"/>
</dbReference>
<keyword evidence="2" id="KW-0503">Monooxygenase</keyword>
<evidence type="ECO:0000259" key="1">
    <source>
        <dbReference type="Pfam" id="PF01261"/>
    </source>
</evidence>
<dbReference type="Gene3D" id="3.20.20.150">
    <property type="entry name" value="Divalent-metal-dependent TIM barrel enzymes"/>
    <property type="match status" value="1"/>
</dbReference>
<dbReference type="Pfam" id="PF01261">
    <property type="entry name" value="AP_endonuc_2"/>
    <property type="match status" value="1"/>
</dbReference>
<dbReference type="GO" id="GO:0016853">
    <property type="term" value="F:isomerase activity"/>
    <property type="evidence" value="ECO:0007669"/>
    <property type="project" value="UniProtKB-KW"/>
</dbReference>
<gene>
    <name evidence="2" type="ORF">E5L68_002775</name>
</gene>
<dbReference type="PANTHER" id="PTHR12110:SF53">
    <property type="entry name" value="BLR5974 PROTEIN"/>
    <property type="match status" value="1"/>
</dbReference>
<organism evidence="2 3">
    <name type="scientific">Pedobacter helvus</name>
    <dbReference type="NCBI Taxonomy" id="2563444"/>
    <lineage>
        <taxon>Bacteria</taxon>
        <taxon>Pseudomonadati</taxon>
        <taxon>Bacteroidota</taxon>
        <taxon>Sphingobacteriia</taxon>
        <taxon>Sphingobacteriales</taxon>
        <taxon>Sphingobacteriaceae</taxon>
        <taxon>Pedobacter</taxon>
    </lineage>
</organism>
<sequence>MQNRRSFIKNVGLTTMSLTAFSQFAEAFSLGEKEYFEISLAQWSLHKSLFGGKLSNLDFPAKAKNEYGIDIVEYVSVFFQKKETNQAYLKELKLRCKDLGVRNHPIMVDGEGDLGDTNVKGRQEAVEKHYKWIEAAKYLGCSTVRVNASGRGTKQEVADAAVDGLSQLSSFAKDRKINVIVENHGGYSSDGKWLADVMSKVNMSNCGTLPDFGNFRISESEVYDMYQGVSDLLPFAKGISAKTFNFDANGDETKIDYYRMFDLIKKSGWKGIVGIEYEGDKYSESEGIMLTKKLLQKVRKA</sequence>
<comment type="caution">
    <text evidence="2">The sequence shown here is derived from an EMBL/GenBank/DDBJ whole genome shotgun (WGS) entry which is preliminary data.</text>
</comment>
<name>A0ABW9JDT9_9SPHI</name>
<proteinExistence type="predicted"/>
<dbReference type="InterPro" id="IPR013022">
    <property type="entry name" value="Xyl_isomerase-like_TIM-brl"/>
</dbReference>
<evidence type="ECO:0000313" key="2">
    <source>
        <dbReference type="EMBL" id="MFN0290296.1"/>
    </source>
</evidence>
<dbReference type="PANTHER" id="PTHR12110">
    <property type="entry name" value="HYDROXYPYRUVATE ISOMERASE"/>
    <property type="match status" value="1"/>
</dbReference>
<evidence type="ECO:0000313" key="3">
    <source>
        <dbReference type="Proteomes" id="UP001517367"/>
    </source>
</evidence>
<feature type="domain" description="Xylose isomerase-like TIM barrel" evidence="1">
    <location>
        <begin position="66"/>
        <end position="284"/>
    </location>
</feature>
<dbReference type="EMBL" id="SRMP02000001">
    <property type="protein sequence ID" value="MFN0290296.1"/>
    <property type="molecule type" value="Genomic_DNA"/>
</dbReference>
<keyword evidence="3" id="KW-1185">Reference proteome</keyword>
<reference evidence="2 3" key="1">
    <citation type="submission" date="2024-12" db="EMBL/GenBank/DDBJ databases">
        <authorList>
            <person name="Hu S."/>
        </authorList>
    </citation>
    <scope>NUCLEOTIDE SEQUENCE [LARGE SCALE GENOMIC DNA]</scope>
    <source>
        <strain evidence="2 3">P-25</strain>
    </source>
</reference>
<dbReference type="RefSeq" id="WP_138727880.1">
    <property type="nucleotide sequence ID" value="NZ_SRMP02000001.1"/>
</dbReference>
<dbReference type="InterPro" id="IPR050312">
    <property type="entry name" value="IolE/XylAMocC-like"/>
</dbReference>
<dbReference type="InterPro" id="IPR036237">
    <property type="entry name" value="Xyl_isomerase-like_sf"/>
</dbReference>
<dbReference type="SUPFAM" id="SSF51658">
    <property type="entry name" value="Xylose isomerase-like"/>
    <property type="match status" value="1"/>
</dbReference>
<protein>
    <submittedName>
        <fullName evidence="2">Sugar phosphate isomerase/epimerase family protein</fullName>
    </submittedName>
</protein>